<organism evidence="1">
    <name type="scientific">uncultured Leptolyngbya sp</name>
    <dbReference type="NCBI Taxonomy" id="332963"/>
    <lineage>
        <taxon>Bacteria</taxon>
        <taxon>Bacillati</taxon>
        <taxon>Cyanobacteriota</taxon>
        <taxon>Cyanophyceae</taxon>
        <taxon>Leptolyngbyales</taxon>
        <taxon>Leptolyngbyaceae</taxon>
        <taxon>Leptolyngbya group</taxon>
        <taxon>Leptolyngbya</taxon>
        <taxon>environmental samples</taxon>
    </lineage>
</organism>
<evidence type="ECO:0000313" key="1">
    <source>
        <dbReference type="EMBL" id="CAA9395065.1"/>
    </source>
</evidence>
<reference evidence="1" key="1">
    <citation type="submission" date="2020-02" db="EMBL/GenBank/DDBJ databases">
        <authorList>
            <person name="Meier V. D."/>
        </authorList>
    </citation>
    <scope>NUCLEOTIDE SEQUENCE</scope>
    <source>
        <strain evidence="1">AVDCRST_MAG94</strain>
    </source>
</reference>
<dbReference type="AlphaFoldDB" id="A0A6J4NQT3"/>
<name>A0A6J4NQT3_9CYAN</name>
<sequence length="66" mass="6664">MLDFVLGPRPGANIFEEAPSPTMTALMLLEVSELGVSLISGVGVGSGEELTEKVGVACTDGVGAKD</sequence>
<accession>A0A6J4NQT3</accession>
<dbReference type="EMBL" id="CADCTY010001931">
    <property type="protein sequence ID" value="CAA9395065.1"/>
    <property type="molecule type" value="Genomic_DNA"/>
</dbReference>
<protein>
    <submittedName>
        <fullName evidence="1">Uncharacterized protein</fullName>
    </submittedName>
</protein>
<gene>
    <name evidence="1" type="ORF">AVDCRST_MAG94-5609</name>
</gene>
<proteinExistence type="predicted"/>